<dbReference type="EMBL" id="LT629732">
    <property type="protein sequence ID" value="SDS31924.1"/>
    <property type="molecule type" value="Genomic_DNA"/>
</dbReference>
<dbReference type="Proteomes" id="UP000198983">
    <property type="component" value="Chromosome I"/>
</dbReference>
<comment type="catalytic activity">
    <reaction evidence="2">
        <text>9-ribosyl-trans-zeatin 5'-phosphate + H2O = trans-zeatin + D-ribose 5-phosphate</text>
        <dbReference type="Rhea" id="RHEA:48564"/>
        <dbReference type="ChEBI" id="CHEBI:15377"/>
        <dbReference type="ChEBI" id="CHEBI:16522"/>
        <dbReference type="ChEBI" id="CHEBI:78346"/>
        <dbReference type="ChEBI" id="CHEBI:87947"/>
        <dbReference type="EC" id="3.2.2.n1"/>
    </reaction>
</comment>
<dbReference type="OrthoDB" id="9801098at2"/>
<sequence>MRRIAVFTGSTTGHSPAFAALAHSVGEELARRGIGLVYGGGRAGLMGALSQGALDGGGEVTGVIPQAMVEREWARTDLTDLRVCATMHERKAIMADLADAFLALPGGLGTLEEIFEVWTWRQLGFHRKPVAFLNAEGFWQPLLDTLSGIATAGFLSAFTLEDVVVDDNLADVLKGLSRQLGD</sequence>
<protein>
    <recommendedName>
        <fullName evidence="2">Cytokinin riboside 5'-monophosphate phosphoribohydrolase</fullName>
        <ecNumber evidence="2">3.2.2.n1</ecNumber>
    </recommendedName>
</protein>
<dbReference type="InterPro" id="IPR005269">
    <property type="entry name" value="LOG"/>
</dbReference>
<dbReference type="STRING" id="117157.SAMN04489717_2314"/>
<dbReference type="RefSeq" id="WP_092653105.1">
    <property type="nucleotide sequence ID" value="NZ_LT629732.1"/>
</dbReference>
<comment type="similarity">
    <text evidence="1 2">Belongs to the LOG family.</text>
</comment>
<dbReference type="EC" id="3.2.2.n1" evidence="2"/>
<reference evidence="3 4" key="1">
    <citation type="submission" date="2016-10" db="EMBL/GenBank/DDBJ databases">
        <authorList>
            <person name="de Groot N.N."/>
        </authorList>
    </citation>
    <scope>NUCLEOTIDE SEQUENCE [LARGE SCALE GENOMIC DNA]</scope>
    <source>
        <strain evidence="3 4">DSM 22024</strain>
    </source>
</reference>
<dbReference type="GO" id="GO:0009691">
    <property type="term" value="P:cytokinin biosynthetic process"/>
    <property type="evidence" value="ECO:0007669"/>
    <property type="project" value="UniProtKB-UniRule"/>
</dbReference>
<gene>
    <name evidence="3" type="ORF">SAMN04489717_2314</name>
</gene>
<dbReference type="SUPFAM" id="SSF102405">
    <property type="entry name" value="MCP/YpsA-like"/>
    <property type="match status" value="1"/>
</dbReference>
<evidence type="ECO:0000256" key="2">
    <source>
        <dbReference type="RuleBase" id="RU363015"/>
    </source>
</evidence>
<keyword evidence="4" id="KW-1185">Reference proteome</keyword>
<dbReference type="NCBIfam" id="TIGR00730">
    <property type="entry name" value="Rossman fold protein, TIGR00730 family"/>
    <property type="match status" value="1"/>
</dbReference>
<dbReference type="Gene3D" id="3.40.50.450">
    <property type="match status" value="1"/>
</dbReference>
<proteinExistence type="inferred from homology"/>
<keyword evidence="2" id="KW-0378">Hydrolase</keyword>
<dbReference type="Pfam" id="PF03641">
    <property type="entry name" value="Lysine_decarbox"/>
    <property type="match status" value="1"/>
</dbReference>
<dbReference type="PANTHER" id="PTHR31223">
    <property type="entry name" value="LOG FAMILY PROTEIN YJL055W"/>
    <property type="match status" value="1"/>
</dbReference>
<dbReference type="GO" id="GO:0102682">
    <property type="term" value="F:cytokinin riboside 5'-monophosphate phosphoribohydrolase activity"/>
    <property type="evidence" value="ECO:0007669"/>
    <property type="project" value="RHEA"/>
</dbReference>
<keyword evidence="2" id="KW-0203">Cytokinin biosynthesis</keyword>
<organism evidence="3 4">
    <name type="scientific">Actinopolymorpha singaporensis</name>
    <dbReference type="NCBI Taxonomy" id="117157"/>
    <lineage>
        <taxon>Bacteria</taxon>
        <taxon>Bacillati</taxon>
        <taxon>Actinomycetota</taxon>
        <taxon>Actinomycetes</taxon>
        <taxon>Propionibacteriales</taxon>
        <taxon>Actinopolymorphaceae</taxon>
        <taxon>Actinopolymorpha</taxon>
    </lineage>
</organism>
<evidence type="ECO:0000256" key="1">
    <source>
        <dbReference type="ARBA" id="ARBA00006763"/>
    </source>
</evidence>
<evidence type="ECO:0000313" key="4">
    <source>
        <dbReference type="Proteomes" id="UP000198983"/>
    </source>
</evidence>
<comment type="catalytic activity">
    <reaction evidence="2">
        <text>N(6)-(dimethylallyl)adenosine 5'-phosphate + H2O = N(6)-dimethylallyladenine + D-ribose 5-phosphate</text>
        <dbReference type="Rhea" id="RHEA:48560"/>
        <dbReference type="ChEBI" id="CHEBI:15377"/>
        <dbReference type="ChEBI" id="CHEBI:17660"/>
        <dbReference type="ChEBI" id="CHEBI:57526"/>
        <dbReference type="ChEBI" id="CHEBI:78346"/>
        <dbReference type="EC" id="3.2.2.n1"/>
    </reaction>
</comment>
<name>A0A1H1R805_9ACTN</name>
<dbReference type="InterPro" id="IPR031100">
    <property type="entry name" value="LOG_fam"/>
</dbReference>
<accession>A0A1H1R805</accession>
<dbReference type="AlphaFoldDB" id="A0A1H1R805"/>
<dbReference type="PANTHER" id="PTHR31223:SF70">
    <property type="entry name" value="LOG FAMILY PROTEIN YJL055W"/>
    <property type="match status" value="1"/>
</dbReference>
<dbReference type="GO" id="GO:0005829">
    <property type="term" value="C:cytosol"/>
    <property type="evidence" value="ECO:0007669"/>
    <property type="project" value="TreeGrafter"/>
</dbReference>
<evidence type="ECO:0000313" key="3">
    <source>
        <dbReference type="EMBL" id="SDS31924.1"/>
    </source>
</evidence>